<protein>
    <submittedName>
        <fullName evidence="6">Uncharacterized protein</fullName>
    </submittedName>
</protein>
<dbReference type="Proteomes" id="UP000494165">
    <property type="component" value="Unassembled WGS sequence"/>
</dbReference>
<evidence type="ECO:0000256" key="1">
    <source>
        <dbReference type="ARBA" id="ARBA00004651"/>
    </source>
</evidence>
<evidence type="ECO:0000256" key="4">
    <source>
        <dbReference type="ARBA" id="ARBA00022989"/>
    </source>
</evidence>
<dbReference type="GO" id="GO:0005886">
    <property type="term" value="C:plasma membrane"/>
    <property type="evidence" value="ECO:0007669"/>
    <property type="project" value="UniProtKB-SubCell"/>
</dbReference>
<name>A0A8S1DGW1_9INSE</name>
<sequence>MLCSTRARECEYSFAMAVSFANEVYSRKPPQFTAWGLFPVNYQLLFAAGGSCATNMAILMQAHILSLKK</sequence>
<keyword evidence="5" id="KW-0472">Membrane</keyword>
<keyword evidence="3" id="KW-0812">Transmembrane</keyword>
<proteinExistence type="predicted"/>
<keyword evidence="2" id="KW-1003">Cell membrane</keyword>
<evidence type="ECO:0000256" key="2">
    <source>
        <dbReference type="ARBA" id="ARBA00022475"/>
    </source>
</evidence>
<keyword evidence="4" id="KW-1133">Transmembrane helix</keyword>
<keyword evidence="7" id="KW-1185">Reference proteome</keyword>
<evidence type="ECO:0000313" key="7">
    <source>
        <dbReference type="Proteomes" id="UP000494165"/>
    </source>
</evidence>
<dbReference type="AlphaFoldDB" id="A0A8S1DGW1"/>
<dbReference type="Pfam" id="PF08395">
    <property type="entry name" value="7tm_7"/>
    <property type="match status" value="1"/>
</dbReference>
<evidence type="ECO:0000256" key="5">
    <source>
        <dbReference type="ARBA" id="ARBA00023136"/>
    </source>
</evidence>
<dbReference type="InterPro" id="IPR013604">
    <property type="entry name" value="7TM_chemorcpt"/>
</dbReference>
<accession>A0A8S1DGW1</accession>
<evidence type="ECO:0000256" key="3">
    <source>
        <dbReference type="ARBA" id="ARBA00022692"/>
    </source>
</evidence>
<organism evidence="6 7">
    <name type="scientific">Cloeon dipterum</name>
    <dbReference type="NCBI Taxonomy" id="197152"/>
    <lineage>
        <taxon>Eukaryota</taxon>
        <taxon>Metazoa</taxon>
        <taxon>Ecdysozoa</taxon>
        <taxon>Arthropoda</taxon>
        <taxon>Hexapoda</taxon>
        <taxon>Insecta</taxon>
        <taxon>Pterygota</taxon>
        <taxon>Palaeoptera</taxon>
        <taxon>Ephemeroptera</taxon>
        <taxon>Pisciforma</taxon>
        <taxon>Baetidae</taxon>
        <taxon>Cloeon</taxon>
    </lineage>
</organism>
<reference evidence="6 7" key="1">
    <citation type="submission" date="2020-04" db="EMBL/GenBank/DDBJ databases">
        <authorList>
            <person name="Alioto T."/>
            <person name="Alioto T."/>
            <person name="Gomez Garrido J."/>
        </authorList>
    </citation>
    <scope>NUCLEOTIDE SEQUENCE [LARGE SCALE GENOMIC DNA]</scope>
</reference>
<dbReference type="EMBL" id="CADEPI010000179">
    <property type="protein sequence ID" value="CAB3379143.1"/>
    <property type="molecule type" value="Genomic_DNA"/>
</dbReference>
<comment type="subcellular location">
    <subcellularLocation>
        <location evidence="1">Cell membrane</location>
        <topology evidence="1">Multi-pass membrane protein</topology>
    </subcellularLocation>
</comment>
<dbReference type="GO" id="GO:0050909">
    <property type="term" value="P:sensory perception of taste"/>
    <property type="evidence" value="ECO:0007669"/>
    <property type="project" value="InterPro"/>
</dbReference>
<comment type="caution">
    <text evidence="6">The sequence shown here is derived from an EMBL/GenBank/DDBJ whole genome shotgun (WGS) entry which is preliminary data.</text>
</comment>
<gene>
    <name evidence="6" type="ORF">CLODIP_2_CD01976</name>
</gene>
<evidence type="ECO:0000313" key="6">
    <source>
        <dbReference type="EMBL" id="CAB3379143.1"/>
    </source>
</evidence>